<keyword evidence="4" id="KW-1185">Reference proteome</keyword>
<comment type="similarity">
    <text evidence="1">Belongs to the LytR/CpsA/Psr (LCP) family.</text>
</comment>
<sequence>MNKRKKWMYRGTAALAVVVLLAAAFFNRGALAMLGFDWLIEDHVEKQLEPTYKPVERTKPVPVATEKKQDPFAMLLLGVDQRGNEIGRSDTMIYTVVRPEDGNLLMLSIPRDTYVEIVGEGYEDKITHAYAFGGAGMAMDTVEKLLDSPIHYYASINFEGFRQVIDKLGGMPLPIEEDMVNDDYDHEKFVIKAGQETYDGQDTLNYVRYREDAGGDMNRTERHQIFLTLLMDKAKQMNQWSKIPEMFDIMGENFSTDMRPQQLIDLGQDMLSAKERRIYSHSLLGTGGRLKSGGAWYYFADEEDLAKAQAMIKSWLDPNTPAASLILPDKYGANKPKEVQSLSSAENTTAEQ</sequence>
<dbReference type="NCBIfam" id="TIGR00350">
    <property type="entry name" value="lytR_cpsA_psr"/>
    <property type="match status" value="1"/>
</dbReference>
<comment type="caution">
    <text evidence="3">The sequence shown here is derived from an EMBL/GenBank/DDBJ whole genome shotgun (WGS) entry which is preliminary data.</text>
</comment>
<dbReference type="Proteomes" id="UP000632125">
    <property type="component" value="Unassembled WGS sequence"/>
</dbReference>
<dbReference type="Pfam" id="PF03816">
    <property type="entry name" value="LytR_cpsA_psr"/>
    <property type="match status" value="1"/>
</dbReference>
<dbReference type="PANTHER" id="PTHR33392">
    <property type="entry name" value="POLYISOPRENYL-TEICHOIC ACID--PEPTIDOGLYCAN TEICHOIC ACID TRANSFERASE TAGU"/>
    <property type="match status" value="1"/>
</dbReference>
<protein>
    <submittedName>
        <fullName evidence="3">LCP family protein</fullName>
    </submittedName>
</protein>
<organism evidence="3 4">
    <name type="scientific">Paenibacillus arenilitoris</name>
    <dbReference type="NCBI Taxonomy" id="2772299"/>
    <lineage>
        <taxon>Bacteria</taxon>
        <taxon>Bacillati</taxon>
        <taxon>Bacillota</taxon>
        <taxon>Bacilli</taxon>
        <taxon>Bacillales</taxon>
        <taxon>Paenibacillaceae</taxon>
        <taxon>Paenibacillus</taxon>
    </lineage>
</organism>
<name>A0A927CT73_9BACL</name>
<dbReference type="InterPro" id="IPR050922">
    <property type="entry name" value="LytR/CpsA/Psr_CW_biosynth"/>
</dbReference>
<dbReference type="Gene3D" id="3.40.630.190">
    <property type="entry name" value="LCP protein"/>
    <property type="match status" value="1"/>
</dbReference>
<dbReference type="PANTHER" id="PTHR33392:SF6">
    <property type="entry name" value="POLYISOPRENYL-TEICHOIC ACID--PEPTIDOGLYCAN TEICHOIC ACID TRANSFERASE TAGU"/>
    <property type="match status" value="1"/>
</dbReference>
<accession>A0A927CT73</accession>
<gene>
    <name evidence="3" type="ORF">IDH41_24745</name>
</gene>
<evidence type="ECO:0000256" key="1">
    <source>
        <dbReference type="ARBA" id="ARBA00006068"/>
    </source>
</evidence>
<evidence type="ECO:0000259" key="2">
    <source>
        <dbReference type="Pfam" id="PF03816"/>
    </source>
</evidence>
<evidence type="ECO:0000313" key="4">
    <source>
        <dbReference type="Proteomes" id="UP000632125"/>
    </source>
</evidence>
<feature type="domain" description="Cell envelope-related transcriptional attenuator" evidence="2">
    <location>
        <begin position="88"/>
        <end position="235"/>
    </location>
</feature>
<dbReference type="AlphaFoldDB" id="A0A927CT73"/>
<dbReference type="EMBL" id="JACXIY010000036">
    <property type="protein sequence ID" value="MBD2871791.1"/>
    <property type="molecule type" value="Genomic_DNA"/>
</dbReference>
<proteinExistence type="inferred from homology"/>
<dbReference type="InterPro" id="IPR004474">
    <property type="entry name" value="LytR_CpsA_psr"/>
</dbReference>
<evidence type="ECO:0000313" key="3">
    <source>
        <dbReference type="EMBL" id="MBD2871791.1"/>
    </source>
</evidence>
<reference evidence="3" key="1">
    <citation type="submission" date="2020-09" db="EMBL/GenBank/DDBJ databases">
        <title>A novel bacterium of genus Paenibacillus, isolated from South China Sea.</title>
        <authorList>
            <person name="Huang H."/>
            <person name="Mo K."/>
            <person name="Hu Y."/>
        </authorList>
    </citation>
    <scope>NUCLEOTIDE SEQUENCE</scope>
    <source>
        <strain evidence="3">IB182493</strain>
    </source>
</reference>
<dbReference type="RefSeq" id="WP_190865911.1">
    <property type="nucleotide sequence ID" value="NZ_JACXIY010000036.1"/>
</dbReference>